<evidence type="ECO:0000256" key="8">
    <source>
        <dbReference type="ARBA" id="ARBA00023136"/>
    </source>
</evidence>
<evidence type="ECO:0000256" key="1">
    <source>
        <dbReference type="ARBA" id="ARBA00004429"/>
    </source>
</evidence>
<keyword evidence="4" id="KW-1003">Cell membrane</keyword>
<dbReference type="GO" id="GO:0015628">
    <property type="term" value="P:protein secretion by the type II secretion system"/>
    <property type="evidence" value="ECO:0007669"/>
    <property type="project" value="TreeGrafter"/>
</dbReference>
<feature type="domain" description="Type II secretion system protein GspF" evidence="11">
    <location>
        <begin position="75"/>
        <end position="197"/>
    </location>
</feature>
<dbReference type="InterPro" id="IPR001992">
    <property type="entry name" value="T2SS_GspF/T4SS_PilC_CS"/>
</dbReference>
<evidence type="ECO:0000256" key="10">
    <source>
        <dbReference type="SAM" id="Phobius"/>
    </source>
</evidence>
<comment type="similarity">
    <text evidence="2 9">Belongs to the GSP F family.</text>
</comment>
<dbReference type="PRINTS" id="PR00812">
    <property type="entry name" value="BCTERIALGSPF"/>
</dbReference>
<dbReference type="InterPro" id="IPR003004">
    <property type="entry name" value="GspF/PilC"/>
</dbReference>
<protein>
    <submittedName>
        <fullName evidence="12">Type IV pilin biogenesis protein</fullName>
    </submittedName>
</protein>
<keyword evidence="7 10" id="KW-1133">Transmembrane helix</keyword>
<evidence type="ECO:0000259" key="11">
    <source>
        <dbReference type="Pfam" id="PF00482"/>
    </source>
</evidence>
<proteinExistence type="inferred from homology"/>
<evidence type="ECO:0000256" key="3">
    <source>
        <dbReference type="ARBA" id="ARBA00022448"/>
    </source>
</evidence>
<evidence type="ECO:0000256" key="9">
    <source>
        <dbReference type="RuleBase" id="RU003923"/>
    </source>
</evidence>
<feature type="domain" description="Type II secretion system protein GspF" evidence="11">
    <location>
        <begin position="280"/>
        <end position="399"/>
    </location>
</feature>
<gene>
    <name evidence="12" type="ORF">BN1086_03103</name>
</gene>
<feature type="transmembrane region" description="Helical" evidence="10">
    <location>
        <begin position="380"/>
        <end position="401"/>
    </location>
</feature>
<accession>A0A078LIL1</accession>
<dbReference type="GO" id="GO:0005886">
    <property type="term" value="C:plasma membrane"/>
    <property type="evidence" value="ECO:0007669"/>
    <property type="project" value="UniProtKB-SubCell"/>
</dbReference>
<organism evidence="12">
    <name type="scientific">Citrobacter koseri</name>
    <name type="common">Citrobacter diversus</name>
    <dbReference type="NCBI Taxonomy" id="545"/>
    <lineage>
        <taxon>Bacteria</taxon>
        <taxon>Pseudomonadati</taxon>
        <taxon>Pseudomonadota</taxon>
        <taxon>Gammaproteobacteria</taxon>
        <taxon>Enterobacterales</taxon>
        <taxon>Enterobacteriaceae</taxon>
        <taxon>Citrobacter</taxon>
    </lineage>
</organism>
<keyword evidence="3 9" id="KW-0813">Transport</keyword>
<keyword evidence="8 10" id="KW-0472">Membrane</keyword>
<keyword evidence="5" id="KW-0997">Cell inner membrane</keyword>
<name>A0A078LIL1_CITKO</name>
<dbReference type="PANTHER" id="PTHR30012:SF7">
    <property type="entry name" value="PROTEIN TRANSPORT PROTEIN HOFC HOMOLOG"/>
    <property type="match status" value="1"/>
</dbReference>
<evidence type="ECO:0000256" key="6">
    <source>
        <dbReference type="ARBA" id="ARBA00022692"/>
    </source>
</evidence>
<feature type="transmembrane region" description="Helical" evidence="10">
    <location>
        <begin position="173"/>
        <end position="196"/>
    </location>
</feature>
<dbReference type="Pfam" id="PF00482">
    <property type="entry name" value="T2SSF"/>
    <property type="match status" value="2"/>
</dbReference>
<evidence type="ECO:0000256" key="5">
    <source>
        <dbReference type="ARBA" id="ARBA00022519"/>
    </source>
</evidence>
<dbReference type="InterPro" id="IPR042094">
    <property type="entry name" value="T2SS_GspF_sf"/>
</dbReference>
<dbReference type="EMBL" id="LK931336">
    <property type="protein sequence ID" value="CDZ84916.1"/>
    <property type="molecule type" value="Genomic_DNA"/>
</dbReference>
<dbReference type="PANTHER" id="PTHR30012">
    <property type="entry name" value="GENERAL SECRETION PATHWAY PROTEIN"/>
    <property type="match status" value="1"/>
</dbReference>
<dbReference type="InterPro" id="IPR018076">
    <property type="entry name" value="T2SS_GspF_dom"/>
</dbReference>
<sequence length="411" mass="45512">MKNSCAFWGYPMSAKQLWRWQGINATGHSEEGALWADDRAALLVALEHQHIMPIRAKRLSVKAAHWRAEQSAEIIHQLATLLKAGLTLSEGLTLLAGQHPSRQWQALLQTLAHNLEQGAPLSSALAQWPQVFPPLYQAMIRTGELTGKLDECCFELARQQNAQKQLADKVKKALRYPIMILTMAVMVVFAMLHFVLPEFAAIYRTFNTPLPALTQGIITLAQWSAQWGWLMALLGIATGVIYGLIIKKPYWQIQRQRLLLRCPVIARLVRGQKLTQIFTILALTQRAGIPFSQGLESVAETLNCPYWSQRLAQVHRDIHAGKPVWQALKNAGEFSPLCIQLVMTGETSGALDAMLHNLARHHGENTLSLADNLAALPEPALLVITGVIIGTLVVAMYLPVFHLGDAMSGMG</sequence>
<evidence type="ECO:0000256" key="7">
    <source>
        <dbReference type="ARBA" id="ARBA00022989"/>
    </source>
</evidence>
<evidence type="ECO:0000313" key="12">
    <source>
        <dbReference type="EMBL" id="CDZ84916.1"/>
    </source>
</evidence>
<dbReference type="PATRIC" id="fig|545.12.peg.3106"/>
<evidence type="ECO:0000256" key="4">
    <source>
        <dbReference type="ARBA" id="ARBA00022475"/>
    </source>
</evidence>
<dbReference type="Gene3D" id="1.20.81.30">
    <property type="entry name" value="Type II secretion system (T2SS), domain F"/>
    <property type="match status" value="2"/>
</dbReference>
<dbReference type="AlphaFoldDB" id="A0A078LIL1"/>
<reference evidence="12" key="1">
    <citation type="submission" date="2014-06" db="EMBL/GenBank/DDBJ databases">
        <authorList>
            <person name="Urmite Genomes Urmite Genomes"/>
        </authorList>
    </citation>
    <scope>NUCLEOTIDE SEQUENCE</scope>
</reference>
<keyword evidence="6 9" id="KW-0812">Transmembrane</keyword>
<dbReference type="PROSITE" id="PS00874">
    <property type="entry name" value="T2SP_F"/>
    <property type="match status" value="1"/>
</dbReference>
<evidence type="ECO:0000256" key="2">
    <source>
        <dbReference type="ARBA" id="ARBA00005745"/>
    </source>
</evidence>
<feature type="transmembrane region" description="Helical" evidence="10">
    <location>
        <begin position="227"/>
        <end position="246"/>
    </location>
</feature>
<dbReference type="FunFam" id="1.20.81.30:FF:000001">
    <property type="entry name" value="Type II secretion system protein F"/>
    <property type="match status" value="2"/>
</dbReference>
<comment type="subcellular location">
    <subcellularLocation>
        <location evidence="1 9">Cell inner membrane</location>
        <topology evidence="1 9">Multi-pass membrane protein</topology>
    </subcellularLocation>
</comment>
<dbReference type="NCBIfam" id="NF007861">
    <property type="entry name" value="PRK10573.1"/>
    <property type="match status" value="1"/>
</dbReference>